<dbReference type="GO" id="GO:0050660">
    <property type="term" value="F:flavin adenine dinucleotide binding"/>
    <property type="evidence" value="ECO:0007669"/>
    <property type="project" value="InterPro"/>
</dbReference>
<dbReference type="PANTHER" id="PTHR48083">
    <property type="entry name" value="MEDIUM-CHAIN SPECIFIC ACYL-COA DEHYDROGENASE, MITOCHONDRIAL-RELATED"/>
    <property type="match status" value="1"/>
</dbReference>
<dbReference type="InterPro" id="IPR036250">
    <property type="entry name" value="AcylCo_DH-like_C"/>
</dbReference>
<dbReference type="Gene3D" id="1.10.540.10">
    <property type="entry name" value="Acyl-CoA dehydrogenase/oxidase, N-terminal domain"/>
    <property type="match status" value="1"/>
</dbReference>
<feature type="domain" description="Acyl-CoA dehydrogenase C-terminal" evidence="2">
    <location>
        <begin position="255"/>
        <end position="393"/>
    </location>
</feature>
<proteinExistence type="predicted"/>
<sequence>MSTHADTGTVDRPDQAATQIEQGWGQGPSARYEALAGPFRPIFRRIRRDAVIRDGQRLLPFEELEWLKAARFTTLRVPVEQGGQGVTLPELFNLLIELSEADPNITNILRPHIGVTEDLLNARNKAHGDRWFARIVAGETFGNGFSETGGNVGVMTTRFTPEGDGWRLNGKKFYTTGSLFADWINMGGIDEAGEPVGAIVSRHAEGVAVIDDWNGFGQMLTGSGTTTFENVFVPGDVVNAEKGRARYVGAFFQLVHLATLAGIGRAAANDVARLVAERSRAYGHGNADQARDDPQILAVVGRVRGAAYGAGAIVLKVAESLERVFAHNQAGDRLAEDHAGALADVEINEAVTVVSDLILDATTALFDALGSSGAGRDHGLDRHWRNARTITSHNPRVYRDRIAGAFAVNGTLPAQIRRNIKDGAPRDNAASPPAV</sequence>
<keyword evidence="4" id="KW-1185">Reference proteome</keyword>
<dbReference type="InterPro" id="IPR037069">
    <property type="entry name" value="AcylCoA_DH/ox_N_sf"/>
</dbReference>
<dbReference type="GO" id="GO:0016712">
    <property type="term" value="F:oxidoreductase activity, acting on paired donors, with incorporation or reduction of molecular oxygen, reduced flavin or flavoprotein as one donor, and incorporation of one atom of oxygen"/>
    <property type="evidence" value="ECO:0007669"/>
    <property type="project" value="TreeGrafter"/>
</dbReference>
<dbReference type="GO" id="GO:0033539">
    <property type="term" value="P:fatty acid beta-oxidation using acyl-CoA dehydrogenase"/>
    <property type="evidence" value="ECO:0007669"/>
    <property type="project" value="TreeGrafter"/>
</dbReference>
<dbReference type="InterPro" id="IPR050741">
    <property type="entry name" value="Acyl-CoA_dehydrogenase"/>
</dbReference>
<dbReference type="Gene3D" id="1.20.140.10">
    <property type="entry name" value="Butyryl-CoA Dehydrogenase, subunit A, domain 3"/>
    <property type="match status" value="1"/>
</dbReference>
<dbReference type="SUPFAM" id="SSF47203">
    <property type="entry name" value="Acyl-CoA dehydrogenase C-terminal domain-like"/>
    <property type="match status" value="1"/>
</dbReference>
<dbReference type="AlphaFoldDB" id="A0A2K2G3C8"/>
<dbReference type="Gene3D" id="2.40.110.10">
    <property type="entry name" value="Butyryl-CoA Dehydrogenase, subunit A, domain 2"/>
    <property type="match status" value="1"/>
</dbReference>
<evidence type="ECO:0000259" key="2">
    <source>
        <dbReference type="Pfam" id="PF08028"/>
    </source>
</evidence>
<dbReference type="EMBL" id="LYMM01000025">
    <property type="protein sequence ID" value="PNU05555.1"/>
    <property type="molecule type" value="Genomic_DNA"/>
</dbReference>
<dbReference type="Pfam" id="PF08028">
    <property type="entry name" value="Acyl-CoA_dh_2"/>
    <property type="match status" value="1"/>
</dbReference>
<dbReference type="InterPro" id="IPR046373">
    <property type="entry name" value="Acyl-CoA_Oxase/DH_mid-dom_sf"/>
</dbReference>
<dbReference type="Proteomes" id="UP000236327">
    <property type="component" value="Unassembled WGS sequence"/>
</dbReference>
<keyword evidence="1" id="KW-0560">Oxidoreductase</keyword>
<keyword evidence="3" id="KW-0503">Monooxygenase</keyword>
<dbReference type="SUPFAM" id="SSF56645">
    <property type="entry name" value="Acyl-CoA dehydrogenase NM domain-like"/>
    <property type="match status" value="1"/>
</dbReference>
<dbReference type="PIRSF" id="PIRSF016578">
    <property type="entry name" value="HsaA"/>
    <property type="match status" value="1"/>
</dbReference>
<accession>A0A2K2G3C8</accession>
<protein>
    <submittedName>
        <fullName evidence="3">Monooxygenase</fullName>
    </submittedName>
</protein>
<dbReference type="GO" id="GO:0003995">
    <property type="term" value="F:acyl-CoA dehydrogenase activity"/>
    <property type="evidence" value="ECO:0007669"/>
    <property type="project" value="TreeGrafter"/>
</dbReference>
<dbReference type="PANTHER" id="PTHR48083:SF19">
    <property type="entry name" value="FLAVIN-DEPENDENT MONOOXYGENASE, OXYGENASE SUBUNIT HSAA"/>
    <property type="match status" value="1"/>
</dbReference>
<comment type="caution">
    <text evidence="3">The sequence shown here is derived from an EMBL/GenBank/DDBJ whole genome shotgun (WGS) entry which is preliminary data.</text>
</comment>
<organism evidence="3 4">
    <name type="scientific">Novosphingobium guangzhouense</name>
    <dbReference type="NCBI Taxonomy" id="1850347"/>
    <lineage>
        <taxon>Bacteria</taxon>
        <taxon>Pseudomonadati</taxon>
        <taxon>Pseudomonadota</taxon>
        <taxon>Alphaproteobacteria</taxon>
        <taxon>Sphingomonadales</taxon>
        <taxon>Sphingomonadaceae</taxon>
        <taxon>Novosphingobium</taxon>
    </lineage>
</organism>
<dbReference type="InterPro" id="IPR013107">
    <property type="entry name" value="Acyl-CoA_DH_C"/>
</dbReference>
<evidence type="ECO:0000313" key="4">
    <source>
        <dbReference type="Proteomes" id="UP000236327"/>
    </source>
</evidence>
<evidence type="ECO:0000313" key="3">
    <source>
        <dbReference type="EMBL" id="PNU05555.1"/>
    </source>
</evidence>
<dbReference type="GO" id="GO:0005737">
    <property type="term" value="C:cytoplasm"/>
    <property type="evidence" value="ECO:0007669"/>
    <property type="project" value="TreeGrafter"/>
</dbReference>
<evidence type="ECO:0000256" key="1">
    <source>
        <dbReference type="ARBA" id="ARBA00023002"/>
    </source>
</evidence>
<gene>
    <name evidence="3" type="ORF">A8V01_16280</name>
</gene>
<name>A0A2K2G3C8_9SPHN</name>
<dbReference type="InterPro" id="IPR009100">
    <property type="entry name" value="AcylCoA_DH/oxidase_NM_dom_sf"/>
</dbReference>
<reference evidence="3 4" key="1">
    <citation type="submission" date="2016-05" db="EMBL/GenBank/DDBJ databases">
        <title>Complete genome sequence of Novosphingobium guangzhouense SA925(T).</title>
        <authorList>
            <person name="Sha S."/>
        </authorList>
    </citation>
    <scope>NUCLEOTIDE SEQUENCE [LARGE SCALE GENOMIC DNA]</scope>
    <source>
        <strain evidence="3 4">SA925</strain>
    </source>
</reference>